<dbReference type="InterPro" id="IPR036890">
    <property type="entry name" value="HATPase_C_sf"/>
</dbReference>
<proteinExistence type="predicted"/>
<dbReference type="EMBL" id="RJJT01000002">
    <property type="protein sequence ID" value="RSB85837.1"/>
    <property type="molecule type" value="Genomic_DNA"/>
</dbReference>
<protein>
    <recommendedName>
        <fullName evidence="3">ATP-binding protein</fullName>
    </recommendedName>
</protein>
<gene>
    <name evidence="1" type="ORF">EFD55_02780</name>
</gene>
<comment type="caution">
    <text evidence="1">The sequence shown here is derived from an EMBL/GenBank/DDBJ whole genome shotgun (WGS) entry which is preliminary data.</text>
</comment>
<dbReference type="AlphaFoldDB" id="A0A3R9CNX7"/>
<evidence type="ECO:0000313" key="2">
    <source>
        <dbReference type="Proteomes" id="UP000277279"/>
    </source>
</evidence>
<dbReference type="InterPro" id="IPR058084">
    <property type="entry name" value="Slr1658-like"/>
</dbReference>
<reference evidence="1 2" key="1">
    <citation type="submission" date="2018-11" db="EMBL/GenBank/DDBJ databases">
        <authorList>
            <person name="Huo Y."/>
        </authorList>
    </citation>
    <scope>NUCLEOTIDE SEQUENCE [LARGE SCALE GENOMIC DNA]</scope>
    <source>
        <strain evidence="1 2">DSM 30132</strain>
    </source>
</reference>
<dbReference type="Proteomes" id="UP000277279">
    <property type="component" value="Unassembled WGS sequence"/>
</dbReference>
<dbReference type="RefSeq" id="WP_125842764.1">
    <property type="nucleotide sequence ID" value="NZ_JACHXH010000002.1"/>
</dbReference>
<dbReference type="Gene3D" id="3.30.565.10">
    <property type="entry name" value="Histidine kinase-like ATPase, C-terminal domain"/>
    <property type="match status" value="1"/>
</dbReference>
<accession>A0A3R9CNX7</accession>
<dbReference type="NCBIfam" id="NF047703">
    <property type="entry name" value="slr1658_superfam"/>
    <property type="match status" value="1"/>
</dbReference>
<dbReference type="OrthoDB" id="5488639at2"/>
<dbReference type="SUPFAM" id="SSF55874">
    <property type="entry name" value="ATPase domain of HSP90 chaperone/DNA topoisomerase II/histidine kinase"/>
    <property type="match status" value="1"/>
</dbReference>
<name>A0A3R9CNX7_9HYPH</name>
<organism evidence="1 2">
    <name type="scientific">Rhizobium pisi</name>
    <dbReference type="NCBI Taxonomy" id="574561"/>
    <lineage>
        <taxon>Bacteria</taxon>
        <taxon>Pseudomonadati</taxon>
        <taxon>Pseudomonadota</taxon>
        <taxon>Alphaproteobacteria</taxon>
        <taxon>Hyphomicrobiales</taxon>
        <taxon>Rhizobiaceae</taxon>
        <taxon>Rhizobium/Agrobacterium group</taxon>
        <taxon>Rhizobium</taxon>
    </lineage>
</organism>
<evidence type="ECO:0000313" key="1">
    <source>
        <dbReference type="EMBL" id="RSB85837.1"/>
    </source>
</evidence>
<sequence>MAPRVYGIESLAGLRLNVDTRLTLSDGPLQLGWKHSGMTSDFIAEVMALPFSRSRKDYRQAHHDIGYLSNELIENAVKFRQPGEILVEASIFDGRFFIRVKNTIDGGSAARFQQLLRHIQSKNAEELLLEQIEINAISMGSGSGLGLLTLLSDYDAKMAWAFEEHDDQHIILTTTAAVAMPPFSNQ</sequence>
<evidence type="ECO:0008006" key="3">
    <source>
        <dbReference type="Google" id="ProtNLM"/>
    </source>
</evidence>